<dbReference type="InterPro" id="IPR019734">
    <property type="entry name" value="TPR_rpt"/>
</dbReference>
<feature type="transmembrane region" description="Helical" evidence="3">
    <location>
        <begin position="202"/>
        <end position="225"/>
    </location>
</feature>
<accession>A0A9D1E5Z3</accession>
<reference evidence="4" key="1">
    <citation type="submission" date="2020-10" db="EMBL/GenBank/DDBJ databases">
        <authorList>
            <person name="Gilroy R."/>
        </authorList>
    </citation>
    <scope>NUCLEOTIDE SEQUENCE</scope>
    <source>
        <strain evidence="4">ChiW16-3235</strain>
    </source>
</reference>
<protein>
    <recommendedName>
        <fullName evidence="6">Tetratricopeptide repeat protein</fullName>
    </recommendedName>
</protein>
<dbReference type="AlphaFoldDB" id="A0A9D1E5Z3"/>
<evidence type="ECO:0000256" key="1">
    <source>
        <dbReference type="PROSITE-ProRule" id="PRU00339"/>
    </source>
</evidence>
<feature type="transmembrane region" description="Helical" evidence="3">
    <location>
        <begin position="231"/>
        <end position="256"/>
    </location>
</feature>
<gene>
    <name evidence="4" type="ORF">IAB94_02615</name>
</gene>
<comment type="caution">
    <text evidence="4">The sequence shown here is derived from an EMBL/GenBank/DDBJ whole genome shotgun (WGS) entry which is preliminary data.</text>
</comment>
<dbReference type="EMBL" id="DVHK01000061">
    <property type="protein sequence ID" value="HIR66926.1"/>
    <property type="molecule type" value="Genomic_DNA"/>
</dbReference>
<feature type="region of interest" description="Disordered" evidence="2">
    <location>
        <begin position="34"/>
        <end position="59"/>
    </location>
</feature>
<evidence type="ECO:0008006" key="6">
    <source>
        <dbReference type="Google" id="ProtNLM"/>
    </source>
</evidence>
<name>A0A9D1E5Z3_9FIRM</name>
<evidence type="ECO:0000256" key="3">
    <source>
        <dbReference type="SAM" id="Phobius"/>
    </source>
</evidence>
<keyword evidence="1" id="KW-0802">TPR repeat</keyword>
<evidence type="ECO:0000313" key="5">
    <source>
        <dbReference type="Proteomes" id="UP000823913"/>
    </source>
</evidence>
<keyword evidence="3" id="KW-0472">Membrane</keyword>
<reference evidence="4" key="2">
    <citation type="journal article" date="2021" name="PeerJ">
        <title>Extensive microbial diversity within the chicken gut microbiome revealed by metagenomics and culture.</title>
        <authorList>
            <person name="Gilroy R."/>
            <person name="Ravi A."/>
            <person name="Getino M."/>
            <person name="Pursley I."/>
            <person name="Horton D.L."/>
            <person name="Alikhan N.F."/>
            <person name="Baker D."/>
            <person name="Gharbi K."/>
            <person name="Hall N."/>
            <person name="Watson M."/>
            <person name="Adriaenssens E.M."/>
            <person name="Foster-Nyarko E."/>
            <person name="Jarju S."/>
            <person name="Secka A."/>
            <person name="Antonio M."/>
            <person name="Oren A."/>
            <person name="Chaudhuri R.R."/>
            <person name="La Ragione R."/>
            <person name="Hildebrand F."/>
            <person name="Pallen M.J."/>
        </authorList>
    </citation>
    <scope>NUCLEOTIDE SEQUENCE</scope>
    <source>
        <strain evidence="4">ChiW16-3235</strain>
    </source>
</reference>
<organism evidence="4 5">
    <name type="scientific">Candidatus Coproplasma avicola</name>
    <dbReference type="NCBI Taxonomy" id="2840744"/>
    <lineage>
        <taxon>Bacteria</taxon>
        <taxon>Bacillati</taxon>
        <taxon>Bacillota</taxon>
        <taxon>Clostridia</taxon>
        <taxon>Eubacteriales</taxon>
        <taxon>Candidatus Coproplasma</taxon>
    </lineage>
</organism>
<feature type="compositionally biased region" description="Acidic residues" evidence="2">
    <location>
        <begin position="34"/>
        <end position="43"/>
    </location>
</feature>
<dbReference type="Proteomes" id="UP000823913">
    <property type="component" value="Unassembled WGS sequence"/>
</dbReference>
<sequence length="296" mass="32777">MAEERLIDDDKDKDKKYRFRINADGEEELVIEYGEQQEEEDADGAAPVLSPDEDLSEVDGEEVDARFDSGEEGEAVLSLTSMARADMDMGNYSTALEYIEQAKDISPADGAVVALELEIYTRGLSDFPDSILADAVQAAQNVAKYSSEDDKKRLREEGNEKLNSMICALQSQVDELGAQNERGKAERAPAFAAANKKAMLRFFVVFAAFAFALGLAIYFSTIMYVDRSGVNIVLTAVFGAVAFLLFIASAFAARAFNIAARRVRMNRDNRRTRVGRDYEAHRARLTALETIYNAIN</sequence>
<proteinExistence type="predicted"/>
<dbReference type="PROSITE" id="PS50005">
    <property type="entry name" value="TPR"/>
    <property type="match status" value="1"/>
</dbReference>
<evidence type="ECO:0000256" key="2">
    <source>
        <dbReference type="SAM" id="MobiDB-lite"/>
    </source>
</evidence>
<evidence type="ECO:0000313" key="4">
    <source>
        <dbReference type="EMBL" id="HIR66926.1"/>
    </source>
</evidence>
<keyword evidence="3" id="KW-1133">Transmembrane helix</keyword>
<feature type="repeat" description="TPR" evidence="1">
    <location>
        <begin position="76"/>
        <end position="109"/>
    </location>
</feature>
<keyword evidence="3" id="KW-0812">Transmembrane</keyword>